<dbReference type="EMBL" id="CP019640">
    <property type="protein sequence ID" value="AQQ51930.1"/>
    <property type="molecule type" value="Genomic_DNA"/>
</dbReference>
<dbReference type="GO" id="GO:0015689">
    <property type="term" value="P:molybdate ion transport"/>
    <property type="evidence" value="ECO:0007669"/>
    <property type="project" value="InterPro"/>
</dbReference>
<dbReference type="NCBIfam" id="TIGR01256">
    <property type="entry name" value="modA"/>
    <property type="match status" value="1"/>
</dbReference>
<dbReference type="Pfam" id="PF13531">
    <property type="entry name" value="SBP_bac_11"/>
    <property type="match status" value="1"/>
</dbReference>
<accession>A0A1Q2KUP2</accession>
<dbReference type="OrthoDB" id="9785015at2"/>
<feature type="chain" id="PRO_5039190106" evidence="6">
    <location>
        <begin position="20"/>
        <end position="258"/>
    </location>
</feature>
<feature type="binding site" evidence="5">
    <location>
        <position position="64"/>
    </location>
    <ligand>
        <name>molybdate</name>
        <dbReference type="ChEBI" id="CHEBI:36264"/>
    </ligand>
</feature>
<comment type="similarity">
    <text evidence="1">Belongs to the bacterial solute-binding protein ModA family.</text>
</comment>
<dbReference type="PANTHER" id="PTHR30632">
    <property type="entry name" value="MOLYBDATE-BINDING PERIPLASMIC PROTEIN"/>
    <property type="match status" value="1"/>
</dbReference>
<dbReference type="InterPro" id="IPR050682">
    <property type="entry name" value="ModA/WtpA"/>
</dbReference>
<evidence type="ECO:0000313" key="8">
    <source>
        <dbReference type="Proteomes" id="UP000188184"/>
    </source>
</evidence>
<feature type="binding site" evidence="5">
    <location>
        <position position="36"/>
    </location>
    <ligand>
        <name>molybdate</name>
        <dbReference type="ChEBI" id="CHEBI:36264"/>
    </ligand>
</feature>
<dbReference type="RefSeq" id="WP_077587803.1">
    <property type="nucleotide sequence ID" value="NZ_CP019640.1"/>
</dbReference>
<evidence type="ECO:0000313" key="7">
    <source>
        <dbReference type="EMBL" id="AQQ51930.1"/>
    </source>
</evidence>
<feature type="binding site" evidence="5">
    <location>
        <position position="190"/>
    </location>
    <ligand>
        <name>molybdate</name>
        <dbReference type="ChEBI" id="CHEBI:36264"/>
    </ligand>
</feature>
<feature type="signal peptide" evidence="6">
    <location>
        <begin position="1"/>
        <end position="19"/>
    </location>
</feature>
<dbReference type="AlphaFoldDB" id="A0A1Q2KUP2"/>
<keyword evidence="4 6" id="KW-0732">Signal</keyword>
<evidence type="ECO:0000256" key="2">
    <source>
        <dbReference type="ARBA" id="ARBA00022505"/>
    </source>
</evidence>
<reference evidence="7 8" key="1">
    <citation type="submission" date="2017-02" db="EMBL/GenBank/DDBJ databases">
        <title>The complete genomic sequence of a novel cold adapted crude oil-degrading bacterium Planococcus qaidamina Y42.</title>
        <authorList>
            <person name="Yang R."/>
        </authorList>
    </citation>
    <scope>NUCLEOTIDE SEQUENCE [LARGE SCALE GENOMIC DNA]</scope>
    <source>
        <strain evidence="7 8">Y42</strain>
    </source>
</reference>
<dbReference type="KEGG" id="pmar:B0X71_01535"/>
<dbReference type="PROSITE" id="PS51257">
    <property type="entry name" value="PROKAR_LIPOPROTEIN"/>
    <property type="match status" value="1"/>
</dbReference>
<dbReference type="SUPFAM" id="SSF53850">
    <property type="entry name" value="Periplasmic binding protein-like II"/>
    <property type="match status" value="1"/>
</dbReference>
<proteinExistence type="inferred from homology"/>
<dbReference type="Gene3D" id="3.40.190.10">
    <property type="entry name" value="Periplasmic binding protein-like II"/>
    <property type="match status" value="2"/>
</dbReference>
<keyword evidence="3 5" id="KW-0479">Metal-binding</keyword>
<dbReference type="Proteomes" id="UP000188184">
    <property type="component" value="Chromosome"/>
</dbReference>
<keyword evidence="2 5" id="KW-0500">Molybdenum</keyword>
<dbReference type="GO" id="GO:0046872">
    <property type="term" value="F:metal ion binding"/>
    <property type="evidence" value="ECO:0007669"/>
    <property type="project" value="UniProtKB-KW"/>
</dbReference>
<sequence>MKKTILLLISAAMMLSACTVETDSSGGTLRISAASSLAEVMTALEAEWQAEYPDTELMISYGSSSKLRSQIEQGAPADLFLSASEADAIKLTEAGLLEEETVVPFAANRLVLASRNDSGYSGTLEELFAATDEKIAIGEPESVPLGRYTKKILEELGLWAGLDGQLVYAKDARQVLTYTESGNAALGIVYSSDAFRSDKVDILVELPEGTESIVYPAGILTESANIEAAERFLDFLTGDEGQGILRESGFLPVSGEAS</sequence>
<dbReference type="FunFam" id="3.40.190.10:FF:000035">
    <property type="entry name" value="Molybdate ABC transporter substrate-binding protein"/>
    <property type="match status" value="1"/>
</dbReference>
<dbReference type="PIRSF" id="PIRSF004846">
    <property type="entry name" value="ModA"/>
    <property type="match status" value="1"/>
</dbReference>
<evidence type="ECO:0000256" key="1">
    <source>
        <dbReference type="ARBA" id="ARBA00009175"/>
    </source>
</evidence>
<dbReference type="InterPro" id="IPR005950">
    <property type="entry name" value="ModA"/>
</dbReference>
<evidence type="ECO:0000256" key="3">
    <source>
        <dbReference type="ARBA" id="ARBA00022723"/>
    </source>
</evidence>
<evidence type="ECO:0000256" key="5">
    <source>
        <dbReference type="PIRSR" id="PIRSR004846-1"/>
    </source>
</evidence>
<dbReference type="PANTHER" id="PTHR30632:SF0">
    <property type="entry name" value="SULFATE-BINDING PROTEIN"/>
    <property type="match status" value="1"/>
</dbReference>
<keyword evidence="8" id="KW-1185">Reference proteome</keyword>
<dbReference type="GO" id="GO:1901359">
    <property type="term" value="F:tungstate binding"/>
    <property type="evidence" value="ECO:0007669"/>
    <property type="project" value="UniProtKB-ARBA"/>
</dbReference>
<name>A0A1Q2KUP2_9BACL</name>
<protein>
    <submittedName>
        <fullName evidence="7">Molybdate ABC transporter substrate-binding protein</fullName>
    </submittedName>
</protein>
<organism evidence="7 8">
    <name type="scientific">Planococcus lenghuensis</name>
    <dbReference type="NCBI Taxonomy" id="2213202"/>
    <lineage>
        <taxon>Bacteria</taxon>
        <taxon>Bacillati</taxon>
        <taxon>Bacillota</taxon>
        <taxon>Bacilli</taxon>
        <taxon>Bacillales</taxon>
        <taxon>Caryophanaceae</taxon>
        <taxon>Planococcus</taxon>
    </lineage>
</organism>
<evidence type="ECO:0000256" key="6">
    <source>
        <dbReference type="SAM" id="SignalP"/>
    </source>
</evidence>
<evidence type="ECO:0000256" key="4">
    <source>
        <dbReference type="ARBA" id="ARBA00022729"/>
    </source>
</evidence>
<dbReference type="GO" id="GO:0030973">
    <property type="term" value="F:molybdate ion binding"/>
    <property type="evidence" value="ECO:0007669"/>
    <property type="project" value="TreeGrafter"/>
</dbReference>
<gene>
    <name evidence="7" type="ORF">B0X71_01535</name>
</gene>